<organism evidence="5 6">
    <name type="scientific">Pulveribacter suum</name>
    <dbReference type="NCBI Taxonomy" id="2116657"/>
    <lineage>
        <taxon>Bacteria</taxon>
        <taxon>Pseudomonadati</taxon>
        <taxon>Pseudomonadota</taxon>
        <taxon>Betaproteobacteria</taxon>
        <taxon>Burkholderiales</taxon>
        <taxon>Comamonadaceae</taxon>
        <taxon>Pulveribacter</taxon>
    </lineage>
</organism>
<dbReference type="OrthoDB" id="9813903at2"/>
<sequence>MSSLDPRSLIIMANFMALVMGAVLGFMWRQYPRTIHGLREWALMPAVWIVGAFLYLVPGRTEVMLWLANAGVLAGFGLFHLGCLYFLDRPAPVRALLGAFALLMGALGWFTWGAPSYVARVVVVSAAIAALHAWTLVVLWRHGTRRLPTRLVQLTLSVHLVILLVRMQSAMTARQIEGLMEPSSVQTFYIGAFVMTVLTLSIGALLMATDRVRSEFEHLAAHDSLTEALNRRAILALCQDEQDRSLRQPRPFSLMMLDLDHFKAINDNHGHQHGDRVLAHFAHTLRGVLRRTDRLGRYGGEEFLVLLPGTDAQAATALAGRMRAALASGHPLDCKVSIGVTEWQGAADSIDGMLARADAALYQAKAQGRDRTCVG</sequence>
<gene>
    <name evidence="5" type="ORF">C7H73_09115</name>
</gene>
<name>A0A2P1NL51_9BURK</name>
<dbReference type="EMBL" id="CP027792">
    <property type="protein sequence ID" value="AVP57798.1"/>
    <property type="molecule type" value="Genomic_DNA"/>
</dbReference>
<dbReference type="SUPFAM" id="SSF55073">
    <property type="entry name" value="Nucleotide cyclase"/>
    <property type="match status" value="1"/>
</dbReference>
<dbReference type="GO" id="GO:0052621">
    <property type="term" value="F:diguanylate cyclase activity"/>
    <property type="evidence" value="ECO:0007669"/>
    <property type="project" value="UniProtKB-EC"/>
</dbReference>
<feature type="transmembrane region" description="Helical" evidence="3">
    <location>
        <begin position="94"/>
        <end position="112"/>
    </location>
</feature>
<evidence type="ECO:0000256" key="3">
    <source>
        <dbReference type="SAM" id="Phobius"/>
    </source>
</evidence>
<evidence type="ECO:0000313" key="6">
    <source>
        <dbReference type="Proteomes" id="UP000241829"/>
    </source>
</evidence>
<dbReference type="PROSITE" id="PS50887">
    <property type="entry name" value="GGDEF"/>
    <property type="match status" value="1"/>
</dbReference>
<dbReference type="SMART" id="SM00267">
    <property type="entry name" value="GGDEF"/>
    <property type="match status" value="1"/>
</dbReference>
<dbReference type="PANTHER" id="PTHR45138:SF9">
    <property type="entry name" value="DIGUANYLATE CYCLASE DGCM-RELATED"/>
    <property type="match status" value="1"/>
</dbReference>
<evidence type="ECO:0000313" key="5">
    <source>
        <dbReference type="EMBL" id="AVP57798.1"/>
    </source>
</evidence>
<feature type="domain" description="GGDEF" evidence="4">
    <location>
        <begin position="250"/>
        <end position="375"/>
    </location>
</feature>
<dbReference type="FunFam" id="3.30.70.270:FF:000001">
    <property type="entry name" value="Diguanylate cyclase domain protein"/>
    <property type="match status" value="1"/>
</dbReference>
<feature type="transmembrane region" description="Helical" evidence="3">
    <location>
        <begin position="118"/>
        <end position="139"/>
    </location>
</feature>
<dbReference type="EC" id="2.7.7.65" evidence="1"/>
<dbReference type="NCBIfam" id="TIGR00254">
    <property type="entry name" value="GGDEF"/>
    <property type="match status" value="1"/>
</dbReference>
<dbReference type="GO" id="GO:0043709">
    <property type="term" value="P:cell adhesion involved in single-species biofilm formation"/>
    <property type="evidence" value="ECO:0007669"/>
    <property type="project" value="TreeGrafter"/>
</dbReference>
<proteinExistence type="predicted"/>
<comment type="catalytic activity">
    <reaction evidence="2">
        <text>2 GTP = 3',3'-c-di-GMP + 2 diphosphate</text>
        <dbReference type="Rhea" id="RHEA:24898"/>
        <dbReference type="ChEBI" id="CHEBI:33019"/>
        <dbReference type="ChEBI" id="CHEBI:37565"/>
        <dbReference type="ChEBI" id="CHEBI:58805"/>
        <dbReference type="EC" id="2.7.7.65"/>
    </reaction>
</comment>
<feature type="transmembrane region" description="Helical" evidence="3">
    <location>
        <begin position="188"/>
        <end position="208"/>
    </location>
</feature>
<dbReference type="InterPro" id="IPR050469">
    <property type="entry name" value="Diguanylate_Cyclase"/>
</dbReference>
<keyword evidence="3" id="KW-1133">Transmembrane helix</keyword>
<dbReference type="InterPro" id="IPR000160">
    <property type="entry name" value="GGDEF_dom"/>
</dbReference>
<evidence type="ECO:0000256" key="2">
    <source>
        <dbReference type="ARBA" id="ARBA00034247"/>
    </source>
</evidence>
<accession>A0A2P1NL51</accession>
<evidence type="ECO:0000259" key="4">
    <source>
        <dbReference type="PROSITE" id="PS50887"/>
    </source>
</evidence>
<keyword evidence="3" id="KW-0472">Membrane</keyword>
<dbReference type="Proteomes" id="UP000241829">
    <property type="component" value="Chromosome"/>
</dbReference>
<dbReference type="AlphaFoldDB" id="A0A2P1NL51"/>
<dbReference type="GO" id="GO:0005886">
    <property type="term" value="C:plasma membrane"/>
    <property type="evidence" value="ECO:0007669"/>
    <property type="project" value="TreeGrafter"/>
</dbReference>
<dbReference type="Pfam" id="PF00990">
    <property type="entry name" value="GGDEF"/>
    <property type="match status" value="1"/>
</dbReference>
<feature type="transmembrane region" description="Helical" evidence="3">
    <location>
        <begin position="151"/>
        <end position="168"/>
    </location>
</feature>
<feature type="transmembrane region" description="Helical" evidence="3">
    <location>
        <begin position="40"/>
        <end position="57"/>
    </location>
</feature>
<dbReference type="InterPro" id="IPR029787">
    <property type="entry name" value="Nucleotide_cyclase"/>
</dbReference>
<evidence type="ECO:0000256" key="1">
    <source>
        <dbReference type="ARBA" id="ARBA00012528"/>
    </source>
</evidence>
<keyword evidence="3" id="KW-0812">Transmembrane</keyword>
<feature type="transmembrane region" description="Helical" evidence="3">
    <location>
        <begin position="6"/>
        <end position="28"/>
    </location>
</feature>
<dbReference type="GO" id="GO:1902201">
    <property type="term" value="P:negative regulation of bacterial-type flagellum-dependent cell motility"/>
    <property type="evidence" value="ECO:0007669"/>
    <property type="project" value="TreeGrafter"/>
</dbReference>
<dbReference type="CDD" id="cd01949">
    <property type="entry name" value="GGDEF"/>
    <property type="match status" value="1"/>
</dbReference>
<dbReference type="RefSeq" id="WP_106846351.1">
    <property type="nucleotide sequence ID" value="NZ_CP027792.1"/>
</dbReference>
<dbReference type="InterPro" id="IPR043128">
    <property type="entry name" value="Rev_trsase/Diguanyl_cyclase"/>
</dbReference>
<dbReference type="PANTHER" id="PTHR45138">
    <property type="entry name" value="REGULATORY COMPONENTS OF SENSORY TRANSDUCTION SYSTEM"/>
    <property type="match status" value="1"/>
</dbReference>
<dbReference type="KEGG" id="melm:C7H73_09115"/>
<feature type="transmembrane region" description="Helical" evidence="3">
    <location>
        <begin position="63"/>
        <end position="87"/>
    </location>
</feature>
<protein>
    <recommendedName>
        <fullName evidence="1">diguanylate cyclase</fullName>
        <ecNumber evidence="1">2.7.7.65</ecNumber>
    </recommendedName>
</protein>
<keyword evidence="6" id="KW-1185">Reference proteome</keyword>
<dbReference type="Gene3D" id="3.30.70.270">
    <property type="match status" value="1"/>
</dbReference>
<reference evidence="6" key="1">
    <citation type="submission" date="2018-03" db="EMBL/GenBank/DDBJ databases">
        <title>Genome sequencing of Melaminivora sp. strain SC2-7.</title>
        <authorList>
            <person name="Kim S.-J."/>
            <person name="Heo J."/>
            <person name="Ahn J.-H."/>
            <person name="Kwon S.-W."/>
        </authorList>
    </citation>
    <scope>NUCLEOTIDE SEQUENCE [LARGE SCALE GENOMIC DNA]</scope>
    <source>
        <strain evidence="6">SC2-7</strain>
    </source>
</reference>